<dbReference type="Pfam" id="PF02311">
    <property type="entry name" value="AraC_binding"/>
    <property type="match status" value="1"/>
</dbReference>
<evidence type="ECO:0000259" key="4">
    <source>
        <dbReference type="PROSITE" id="PS01124"/>
    </source>
</evidence>
<sequence>MRNDVSVHRVVKNKKMAGQYIEPHRHNFFHYIYCLSGHTCVRVGQERFETGPRSLVLVPPEICHSITSLDTSCCLDLKFTCSRELEERVKKLPLFFASTVEPVGSMVRDIFEEAINQNQDYDEVISLRLYELLISLMRWEHKEMENWQLYDLAAQREDSEMRKILQMIEENIDSPLWVKDLAARCGYSANYFRLIFRERVGVPPNRYINHRKIERAKELMLYSELNVSQIAEKLSYQSIHYFSRLFKQMTGIPPSEYIDRVKSDRPVNVIYNQNTPEGEFEIPLRNGIGSEPSERIVDGTEN</sequence>
<dbReference type="Gene3D" id="2.60.120.10">
    <property type="entry name" value="Jelly Rolls"/>
    <property type="match status" value="1"/>
</dbReference>
<dbReference type="SUPFAM" id="SSF46689">
    <property type="entry name" value="Homeodomain-like"/>
    <property type="match status" value="2"/>
</dbReference>
<dbReference type="Gene3D" id="1.10.10.60">
    <property type="entry name" value="Homeodomain-like"/>
    <property type="match status" value="2"/>
</dbReference>
<protein>
    <submittedName>
        <fullName evidence="5">Helix-turn-helix transcriptional regulator</fullName>
    </submittedName>
</protein>
<dbReference type="GO" id="GO:0043565">
    <property type="term" value="F:sequence-specific DNA binding"/>
    <property type="evidence" value="ECO:0007669"/>
    <property type="project" value="InterPro"/>
</dbReference>
<dbReference type="PANTHER" id="PTHR43280:SF28">
    <property type="entry name" value="HTH-TYPE TRANSCRIPTIONAL ACTIVATOR RHAS"/>
    <property type="match status" value="1"/>
</dbReference>
<dbReference type="SUPFAM" id="SSF51215">
    <property type="entry name" value="Regulatory protein AraC"/>
    <property type="match status" value="1"/>
</dbReference>
<dbReference type="EMBL" id="JACOPO010000002">
    <property type="protein sequence ID" value="MBC5721848.1"/>
    <property type="molecule type" value="Genomic_DNA"/>
</dbReference>
<dbReference type="InterPro" id="IPR003313">
    <property type="entry name" value="AraC-bd"/>
</dbReference>
<name>A0A8J6J8Z4_9FIRM</name>
<evidence type="ECO:0000256" key="1">
    <source>
        <dbReference type="ARBA" id="ARBA00023015"/>
    </source>
</evidence>
<evidence type="ECO:0000313" key="5">
    <source>
        <dbReference type="EMBL" id="MBC5721848.1"/>
    </source>
</evidence>
<evidence type="ECO:0000256" key="3">
    <source>
        <dbReference type="ARBA" id="ARBA00023163"/>
    </source>
</evidence>
<comment type="caution">
    <text evidence="5">The sequence shown here is derived from an EMBL/GenBank/DDBJ whole genome shotgun (WGS) entry which is preliminary data.</text>
</comment>
<dbReference type="SMART" id="SM00342">
    <property type="entry name" value="HTH_ARAC"/>
    <property type="match status" value="1"/>
</dbReference>
<dbReference type="InterPro" id="IPR037923">
    <property type="entry name" value="HTH-like"/>
</dbReference>
<dbReference type="RefSeq" id="WP_186852187.1">
    <property type="nucleotide sequence ID" value="NZ_JACOPO010000002.1"/>
</dbReference>
<dbReference type="InterPro" id="IPR014710">
    <property type="entry name" value="RmlC-like_jellyroll"/>
</dbReference>
<dbReference type="PROSITE" id="PS01124">
    <property type="entry name" value="HTH_ARAC_FAMILY_2"/>
    <property type="match status" value="1"/>
</dbReference>
<accession>A0A8J6J8Z4</accession>
<evidence type="ECO:0000313" key="6">
    <source>
        <dbReference type="Proteomes" id="UP000628736"/>
    </source>
</evidence>
<dbReference type="InterPro" id="IPR009057">
    <property type="entry name" value="Homeodomain-like_sf"/>
</dbReference>
<keyword evidence="3" id="KW-0804">Transcription</keyword>
<keyword evidence="2" id="KW-0238">DNA-binding</keyword>
<dbReference type="Pfam" id="PF12833">
    <property type="entry name" value="HTH_18"/>
    <property type="match status" value="1"/>
</dbReference>
<organism evidence="5 6">
    <name type="scientific">Flintibacter hominis</name>
    <dbReference type="NCBI Taxonomy" id="2763048"/>
    <lineage>
        <taxon>Bacteria</taxon>
        <taxon>Bacillati</taxon>
        <taxon>Bacillota</taxon>
        <taxon>Clostridia</taxon>
        <taxon>Eubacteriales</taxon>
        <taxon>Flintibacter</taxon>
    </lineage>
</organism>
<dbReference type="PANTHER" id="PTHR43280">
    <property type="entry name" value="ARAC-FAMILY TRANSCRIPTIONAL REGULATOR"/>
    <property type="match status" value="1"/>
</dbReference>
<feature type="domain" description="HTH araC/xylS-type" evidence="4">
    <location>
        <begin position="162"/>
        <end position="260"/>
    </location>
</feature>
<keyword evidence="1" id="KW-0805">Transcription regulation</keyword>
<gene>
    <name evidence="5" type="ORF">H8S11_03305</name>
</gene>
<reference evidence="5" key="1">
    <citation type="submission" date="2020-08" db="EMBL/GenBank/DDBJ databases">
        <title>Genome public.</title>
        <authorList>
            <person name="Liu C."/>
            <person name="Sun Q."/>
        </authorList>
    </citation>
    <scope>NUCLEOTIDE SEQUENCE</scope>
    <source>
        <strain evidence="5">NSJ-23</strain>
    </source>
</reference>
<evidence type="ECO:0000256" key="2">
    <source>
        <dbReference type="ARBA" id="ARBA00023125"/>
    </source>
</evidence>
<dbReference type="Proteomes" id="UP000628736">
    <property type="component" value="Unassembled WGS sequence"/>
</dbReference>
<dbReference type="InterPro" id="IPR018060">
    <property type="entry name" value="HTH_AraC"/>
</dbReference>
<keyword evidence="6" id="KW-1185">Reference proteome</keyword>
<dbReference type="GO" id="GO:0003700">
    <property type="term" value="F:DNA-binding transcription factor activity"/>
    <property type="evidence" value="ECO:0007669"/>
    <property type="project" value="InterPro"/>
</dbReference>
<proteinExistence type="predicted"/>
<dbReference type="AlphaFoldDB" id="A0A8J6J8Z4"/>